<evidence type="ECO:0000256" key="1">
    <source>
        <dbReference type="ARBA" id="ARBA00010815"/>
    </source>
</evidence>
<dbReference type="CDD" id="cd02440">
    <property type="entry name" value="AdoMet_MTases"/>
    <property type="match status" value="1"/>
</dbReference>
<evidence type="ECO:0000256" key="5">
    <source>
        <dbReference type="ARBA" id="ARBA00023098"/>
    </source>
</evidence>
<comment type="caution">
    <text evidence="7">The sequence shown here is derived from an EMBL/GenBank/DDBJ whole genome shotgun (WGS) entry which is preliminary data.</text>
</comment>
<dbReference type="AlphaFoldDB" id="A0AAE4Z6V1"/>
<dbReference type="InterPro" id="IPR029063">
    <property type="entry name" value="SAM-dependent_MTases_sf"/>
</dbReference>
<dbReference type="PANTHER" id="PTHR43667:SF2">
    <property type="entry name" value="FATTY ACID C-METHYL TRANSFERASE"/>
    <property type="match status" value="1"/>
</dbReference>
<keyword evidence="4" id="KW-0949">S-adenosyl-L-methionine</keyword>
<gene>
    <name evidence="7" type="ORF">GWO12_04900</name>
</gene>
<organism evidence="7 8">
    <name type="scientific">Candidatus Kutchimonas denitrificans</name>
    <dbReference type="NCBI Taxonomy" id="3056748"/>
    <lineage>
        <taxon>Bacteria</taxon>
        <taxon>Pseudomonadati</taxon>
        <taxon>Gemmatimonadota</taxon>
        <taxon>Gemmatimonadia</taxon>
        <taxon>Candidatus Palauibacterales</taxon>
        <taxon>Candidatus Palauibacteraceae</taxon>
        <taxon>Candidatus Kutchimonas</taxon>
    </lineage>
</organism>
<dbReference type="Pfam" id="PF02353">
    <property type="entry name" value="CMAS"/>
    <property type="match status" value="1"/>
</dbReference>
<accession>A0AAE4Z6V1</accession>
<dbReference type="PANTHER" id="PTHR43667">
    <property type="entry name" value="CYCLOPROPANE-FATTY-ACYL-PHOSPHOLIPID SYNTHASE"/>
    <property type="match status" value="1"/>
</dbReference>
<dbReference type="GO" id="GO:0008610">
    <property type="term" value="P:lipid biosynthetic process"/>
    <property type="evidence" value="ECO:0007669"/>
    <property type="project" value="InterPro"/>
</dbReference>
<dbReference type="Gene3D" id="3.40.50.150">
    <property type="entry name" value="Vaccinia Virus protein VP39"/>
    <property type="match status" value="1"/>
</dbReference>
<dbReference type="SUPFAM" id="SSF53335">
    <property type="entry name" value="S-adenosyl-L-methionine-dependent methyltransferases"/>
    <property type="match status" value="1"/>
</dbReference>
<evidence type="ECO:0000313" key="8">
    <source>
        <dbReference type="Proteomes" id="UP000702544"/>
    </source>
</evidence>
<reference evidence="7 8" key="1">
    <citation type="submission" date="2020-01" db="EMBL/GenBank/DDBJ databases">
        <title>Genomes assembled from Gulf of Kutch pelagic sediment metagenomes.</title>
        <authorList>
            <person name="Chandrashekar M."/>
            <person name="Mahajan M.S."/>
            <person name="Dave K.J."/>
            <person name="Vatsa P."/>
            <person name="Nathani N.M."/>
        </authorList>
    </citation>
    <scope>NUCLEOTIDE SEQUENCE [LARGE SCALE GENOMIC DNA]</scope>
    <source>
        <strain evidence="7">KS3-K002</strain>
    </source>
</reference>
<dbReference type="PIRSF" id="PIRSF003085">
    <property type="entry name" value="CMAS"/>
    <property type="match status" value="1"/>
</dbReference>
<sequence length="422" mass="47873">MAELAERSIVKGLERLRHGRLELVTPDGRRLVFGGSSGSRPRAIVRVHDPAFYRRLLLDGDVGAGESYIRGEWSSDDLVALVRLVIANAGALEAVTLLAWVGGLLGRARHWMRRNTLRGAKRNIQAHYDLSNEFFAFFLDRSMTYSCAYFERPDASLLEAQLAKYRRLAEKARLRPGEHVLEIGCGWGGFAEFAAREYGCRVTGITISREQASYARERLRRAGLDDRVRIELTDYRRLRGRFDKIMSIEMLEAVGHAYLPAFFSKVDELLAPDGIAVIQVITIPDARYERYRRRPDYIQKFVFPGSHLPSLGAMASAMADHTELLVEDLENIGPHYAETLRRWRLRFLERADAVRRLGFDDAFLRLWEFYLAYCEGGFASRYINDLQLVLTRAANPALGAGPYGRREAKTRPLADARAVSVS</sequence>
<proteinExistence type="inferred from homology"/>
<evidence type="ECO:0000256" key="6">
    <source>
        <dbReference type="PIRSR" id="PIRSR003085-1"/>
    </source>
</evidence>
<dbReference type="EMBL" id="JAACAK010000041">
    <property type="protein sequence ID" value="NIR74434.1"/>
    <property type="molecule type" value="Genomic_DNA"/>
</dbReference>
<dbReference type="Proteomes" id="UP000702544">
    <property type="component" value="Unassembled WGS sequence"/>
</dbReference>
<keyword evidence="2 7" id="KW-0489">Methyltransferase</keyword>
<name>A0AAE4Z6V1_9BACT</name>
<dbReference type="InterPro" id="IPR003333">
    <property type="entry name" value="CMAS"/>
</dbReference>
<keyword evidence="5" id="KW-0443">Lipid metabolism</keyword>
<feature type="active site" evidence="6">
    <location>
        <position position="374"/>
    </location>
</feature>
<keyword evidence="3" id="KW-0808">Transferase</keyword>
<evidence type="ECO:0000256" key="3">
    <source>
        <dbReference type="ARBA" id="ARBA00022679"/>
    </source>
</evidence>
<evidence type="ECO:0000313" key="7">
    <source>
        <dbReference type="EMBL" id="NIR74434.1"/>
    </source>
</evidence>
<protein>
    <submittedName>
        <fullName evidence="7">Class I SAM-dependent methyltransferase</fullName>
    </submittedName>
</protein>
<dbReference type="InterPro" id="IPR050723">
    <property type="entry name" value="CFA/CMAS"/>
</dbReference>
<evidence type="ECO:0000256" key="4">
    <source>
        <dbReference type="ARBA" id="ARBA00022691"/>
    </source>
</evidence>
<evidence type="ECO:0000256" key="2">
    <source>
        <dbReference type="ARBA" id="ARBA00022603"/>
    </source>
</evidence>
<dbReference type="GO" id="GO:0008168">
    <property type="term" value="F:methyltransferase activity"/>
    <property type="evidence" value="ECO:0007669"/>
    <property type="project" value="UniProtKB-KW"/>
</dbReference>
<comment type="similarity">
    <text evidence="1">Belongs to the CFA/CMAS family.</text>
</comment>
<dbReference type="GO" id="GO:0032259">
    <property type="term" value="P:methylation"/>
    <property type="evidence" value="ECO:0007669"/>
    <property type="project" value="UniProtKB-KW"/>
</dbReference>